<gene>
    <name evidence="2" type="ORF">GCM10017591_24190</name>
</gene>
<keyword evidence="1" id="KW-1133">Transmembrane helix</keyword>
<accession>A0A9W6HP65</accession>
<evidence type="ECO:0008006" key="4">
    <source>
        <dbReference type="Google" id="ProtNLM"/>
    </source>
</evidence>
<protein>
    <recommendedName>
        <fullName evidence="4">DUF2809 domain-containing protein</fullName>
    </recommendedName>
</protein>
<name>A0A9W6HP65_9MICO</name>
<dbReference type="Pfam" id="PF10990">
    <property type="entry name" value="DUF2809"/>
    <property type="match status" value="1"/>
</dbReference>
<keyword evidence="1" id="KW-0472">Membrane</keyword>
<feature type="transmembrane region" description="Helical" evidence="1">
    <location>
        <begin position="20"/>
        <end position="38"/>
    </location>
</feature>
<keyword evidence="1" id="KW-0812">Transmembrane</keyword>
<dbReference type="InterPro" id="IPR021257">
    <property type="entry name" value="DUF2809"/>
</dbReference>
<evidence type="ECO:0000313" key="3">
    <source>
        <dbReference type="Proteomes" id="UP001142291"/>
    </source>
</evidence>
<organism evidence="2 3">
    <name type="scientific">Microbacterium dextranolyticum</name>
    <dbReference type="NCBI Taxonomy" id="36806"/>
    <lineage>
        <taxon>Bacteria</taxon>
        <taxon>Bacillati</taxon>
        <taxon>Actinomycetota</taxon>
        <taxon>Actinomycetes</taxon>
        <taxon>Micrococcales</taxon>
        <taxon>Microbacteriaceae</taxon>
        <taxon>Microbacterium</taxon>
    </lineage>
</organism>
<reference evidence="2" key="1">
    <citation type="journal article" date="2014" name="Int. J. Syst. Evol. Microbiol.">
        <title>Complete genome sequence of Corynebacterium casei LMG S-19264T (=DSM 44701T), isolated from a smear-ripened cheese.</title>
        <authorList>
            <consortium name="US DOE Joint Genome Institute (JGI-PGF)"/>
            <person name="Walter F."/>
            <person name="Albersmeier A."/>
            <person name="Kalinowski J."/>
            <person name="Ruckert C."/>
        </authorList>
    </citation>
    <scope>NUCLEOTIDE SEQUENCE</scope>
    <source>
        <strain evidence="2">VKM Ac-1940</strain>
    </source>
</reference>
<dbReference type="EMBL" id="BSER01000010">
    <property type="protein sequence ID" value="GLJ96356.1"/>
    <property type="molecule type" value="Genomic_DNA"/>
</dbReference>
<sequence length="126" mass="13039">MVATGLGVHAWMPSSAASDIAGDALYAVLAYLLVVFVVPRAPSWVVAIVALTWCSAVEMLQLTDLPAQWGAAFPPARLVFGSAFDPRDLVVYAVAAPACAGIDGVVRRRGKDRVASGGSDGQSRPG</sequence>
<feature type="transmembrane region" description="Helical" evidence="1">
    <location>
        <begin position="45"/>
        <end position="69"/>
    </location>
</feature>
<feature type="transmembrane region" description="Helical" evidence="1">
    <location>
        <begin position="89"/>
        <end position="106"/>
    </location>
</feature>
<keyword evidence="3" id="KW-1185">Reference proteome</keyword>
<proteinExistence type="predicted"/>
<dbReference type="Proteomes" id="UP001142291">
    <property type="component" value="Unassembled WGS sequence"/>
</dbReference>
<comment type="caution">
    <text evidence="2">The sequence shown here is derived from an EMBL/GenBank/DDBJ whole genome shotgun (WGS) entry which is preliminary data.</text>
</comment>
<reference evidence="2" key="2">
    <citation type="submission" date="2023-01" db="EMBL/GenBank/DDBJ databases">
        <authorList>
            <person name="Sun Q."/>
            <person name="Evtushenko L."/>
        </authorList>
    </citation>
    <scope>NUCLEOTIDE SEQUENCE</scope>
    <source>
        <strain evidence="2">VKM Ac-1940</strain>
    </source>
</reference>
<dbReference type="AlphaFoldDB" id="A0A9W6HP65"/>
<evidence type="ECO:0000256" key="1">
    <source>
        <dbReference type="SAM" id="Phobius"/>
    </source>
</evidence>
<evidence type="ECO:0000313" key="2">
    <source>
        <dbReference type="EMBL" id="GLJ96356.1"/>
    </source>
</evidence>